<evidence type="ECO:0000313" key="12">
    <source>
        <dbReference type="EMBL" id="RXJ62426.1"/>
    </source>
</evidence>
<evidence type="ECO:0000256" key="7">
    <source>
        <dbReference type="ARBA" id="ARBA00022989"/>
    </source>
</evidence>
<dbReference type="Pfam" id="PF00999">
    <property type="entry name" value="Na_H_Exchanger"/>
    <property type="match status" value="1"/>
</dbReference>
<feature type="domain" description="RCK N-terminal" evidence="11">
    <location>
        <begin position="401"/>
        <end position="517"/>
    </location>
</feature>
<evidence type="ECO:0000256" key="3">
    <source>
        <dbReference type="ARBA" id="ARBA00022449"/>
    </source>
</evidence>
<dbReference type="PANTHER" id="PTHR46157:SF4">
    <property type="entry name" value="K(+) EFFLUX ANTIPORTER 3, CHLOROPLASTIC"/>
    <property type="match status" value="1"/>
</dbReference>
<feature type="transmembrane region" description="Helical" evidence="10">
    <location>
        <begin position="266"/>
        <end position="284"/>
    </location>
</feature>
<feature type="transmembrane region" description="Helical" evidence="10">
    <location>
        <begin position="216"/>
        <end position="245"/>
    </location>
</feature>
<keyword evidence="6" id="KW-0630">Potassium</keyword>
<evidence type="ECO:0000256" key="5">
    <source>
        <dbReference type="ARBA" id="ARBA00022692"/>
    </source>
</evidence>
<evidence type="ECO:0000256" key="2">
    <source>
        <dbReference type="ARBA" id="ARBA00022448"/>
    </source>
</evidence>
<dbReference type="AlphaFoldDB" id="A0A4Q0XXT7"/>
<evidence type="ECO:0000313" key="13">
    <source>
        <dbReference type="Proteomes" id="UP000290191"/>
    </source>
</evidence>
<reference evidence="12 13" key="1">
    <citation type="submission" date="2017-10" db="EMBL/GenBank/DDBJ databases">
        <title>Genomics of the genus Arcobacter.</title>
        <authorList>
            <person name="Perez-Cataluna A."/>
            <person name="Figueras M.J."/>
        </authorList>
    </citation>
    <scope>NUCLEOTIDE SEQUENCE [LARGE SCALE GENOMIC DNA]</scope>
    <source>
        <strain evidence="12 13">DSM 24636</strain>
    </source>
</reference>
<dbReference type="STRING" id="877500.GCA_000935065_01116"/>
<evidence type="ECO:0000256" key="10">
    <source>
        <dbReference type="SAM" id="Phobius"/>
    </source>
</evidence>
<dbReference type="PROSITE" id="PS51201">
    <property type="entry name" value="RCK_N"/>
    <property type="match status" value="1"/>
</dbReference>
<dbReference type="InterPro" id="IPR003148">
    <property type="entry name" value="RCK_N"/>
</dbReference>
<protein>
    <submittedName>
        <fullName evidence="12">Sodium:proton exchanger</fullName>
    </submittedName>
</protein>
<evidence type="ECO:0000256" key="9">
    <source>
        <dbReference type="ARBA" id="ARBA00023136"/>
    </source>
</evidence>
<evidence type="ECO:0000256" key="8">
    <source>
        <dbReference type="ARBA" id="ARBA00023065"/>
    </source>
</evidence>
<keyword evidence="13" id="KW-1185">Reference proteome</keyword>
<dbReference type="SUPFAM" id="SSF51735">
    <property type="entry name" value="NAD(P)-binding Rossmann-fold domains"/>
    <property type="match status" value="1"/>
</dbReference>
<keyword evidence="2" id="KW-0813">Transport</keyword>
<dbReference type="Gene3D" id="1.20.1530.20">
    <property type="match status" value="1"/>
</dbReference>
<sequence length="547" mass="61443">MLGIIVWTLFIAIIVNLVLKKVHLPTIIGYIITGTIIAYVFDLHNAVNNHDLKEIAEFGVVFLMFTIGLEFSISHLKQMRREVFFTGSLQIIVTTIFVTLICMFVLGFDFKTSLVIGAALSLSSTAIVLKTYNETNDIKKRHGQRVLGILIMQDIAVIPILLMISFFTSNGEHDVIRLIFNTAVAAFILIALLYLVGRYLLEPFFEHVTKAESDELFVASVLLVAIGASYLAHYFGFTYSLGAFVAGMMISETKFKHQVEADLTPFRNLLLGVFFITVGMQINFSVIAQNILIILILLPTLLLIKYLIIYLIVRIDDTKRVAFKTALSLIQIGEFSLAVLELARSSNLINPTYSQILIVTIVISMILTPIILKNLSKFAGKLLPEDPLSIANTYNIDKDTKGHVVVIGYGHLGQEIAANLRLDGHEYVIVEHNLKYFEMGYLDDEPIIFGNAAHKHILESVNIRQACAVIVAIDNPEKVHLVCEVINDLTHNTKTIVKVTRFSEKEELQNLHLEHIIVEDDIVARALVEETKECKVDFVEEENKKKQ</sequence>
<evidence type="ECO:0000259" key="11">
    <source>
        <dbReference type="PROSITE" id="PS51201"/>
    </source>
</evidence>
<dbReference type="GO" id="GO:1902600">
    <property type="term" value="P:proton transmembrane transport"/>
    <property type="evidence" value="ECO:0007669"/>
    <property type="project" value="InterPro"/>
</dbReference>
<keyword evidence="7 10" id="KW-1133">Transmembrane helix</keyword>
<dbReference type="GO" id="GO:0015297">
    <property type="term" value="F:antiporter activity"/>
    <property type="evidence" value="ECO:0007669"/>
    <property type="project" value="UniProtKB-KW"/>
</dbReference>
<feature type="transmembrane region" description="Helical" evidence="10">
    <location>
        <begin position="352"/>
        <end position="372"/>
    </location>
</feature>
<comment type="caution">
    <text evidence="12">The sequence shown here is derived from an EMBL/GenBank/DDBJ whole genome shotgun (WGS) entry which is preliminary data.</text>
</comment>
<feature type="transmembrane region" description="Helical" evidence="10">
    <location>
        <begin position="27"/>
        <end position="43"/>
    </location>
</feature>
<dbReference type="PANTHER" id="PTHR46157">
    <property type="entry name" value="K(+) EFFLUX ANTIPORTER 3, CHLOROPLASTIC"/>
    <property type="match status" value="1"/>
</dbReference>
<dbReference type="RefSeq" id="WP_129082337.1">
    <property type="nucleotide sequence ID" value="NZ_CP041070.1"/>
</dbReference>
<feature type="transmembrane region" description="Helical" evidence="10">
    <location>
        <begin position="55"/>
        <end position="76"/>
    </location>
</feature>
<dbReference type="Proteomes" id="UP000290191">
    <property type="component" value="Unassembled WGS sequence"/>
</dbReference>
<dbReference type="EMBL" id="PDKO01000008">
    <property type="protein sequence ID" value="RXJ62426.1"/>
    <property type="molecule type" value="Genomic_DNA"/>
</dbReference>
<dbReference type="Gene3D" id="3.40.50.720">
    <property type="entry name" value="NAD(P)-binding Rossmann-like Domain"/>
    <property type="match status" value="1"/>
</dbReference>
<gene>
    <name evidence="12" type="ORF">CRV06_09815</name>
</gene>
<keyword evidence="3" id="KW-0050">Antiport</keyword>
<dbReference type="InterPro" id="IPR006153">
    <property type="entry name" value="Cation/H_exchanger_TM"/>
</dbReference>
<name>A0A4Q0XXT7_9BACT</name>
<feature type="transmembrane region" description="Helical" evidence="10">
    <location>
        <begin position="145"/>
        <end position="166"/>
    </location>
</feature>
<dbReference type="OrthoDB" id="9781411at2"/>
<evidence type="ECO:0000256" key="6">
    <source>
        <dbReference type="ARBA" id="ARBA00022958"/>
    </source>
</evidence>
<dbReference type="GO" id="GO:0006813">
    <property type="term" value="P:potassium ion transport"/>
    <property type="evidence" value="ECO:0007669"/>
    <property type="project" value="UniProtKB-KW"/>
</dbReference>
<organism evidence="12 13">
    <name type="scientific">Halarcobacter anaerophilus</name>
    <dbReference type="NCBI Taxonomy" id="877500"/>
    <lineage>
        <taxon>Bacteria</taxon>
        <taxon>Pseudomonadati</taxon>
        <taxon>Campylobacterota</taxon>
        <taxon>Epsilonproteobacteria</taxon>
        <taxon>Campylobacterales</taxon>
        <taxon>Arcobacteraceae</taxon>
        <taxon>Halarcobacter</taxon>
    </lineage>
</organism>
<feature type="transmembrane region" description="Helical" evidence="10">
    <location>
        <begin position="178"/>
        <end position="196"/>
    </location>
</feature>
<evidence type="ECO:0000256" key="1">
    <source>
        <dbReference type="ARBA" id="ARBA00004141"/>
    </source>
</evidence>
<comment type="subcellular location">
    <subcellularLocation>
        <location evidence="1">Membrane</location>
        <topology evidence="1">Multi-pass membrane protein</topology>
    </subcellularLocation>
</comment>
<evidence type="ECO:0000256" key="4">
    <source>
        <dbReference type="ARBA" id="ARBA00022538"/>
    </source>
</evidence>
<accession>A0A4Q0XXT7</accession>
<dbReference type="GO" id="GO:0005886">
    <property type="term" value="C:plasma membrane"/>
    <property type="evidence" value="ECO:0007669"/>
    <property type="project" value="TreeGrafter"/>
</dbReference>
<feature type="transmembrane region" description="Helical" evidence="10">
    <location>
        <begin position="88"/>
        <end position="107"/>
    </location>
</feature>
<feature type="transmembrane region" description="Helical" evidence="10">
    <location>
        <begin position="290"/>
        <end position="309"/>
    </location>
</feature>
<keyword evidence="9 10" id="KW-0472">Membrane</keyword>
<dbReference type="Pfam" id="PF02254">
    <property type="entry name" value="TrkA_N"/>
    <property type="match status" value="1"/>
</dbReference>
<keyword evidence="8" id="KW-0406">Ion transport</keyword>
<proteinExistence type="predicted"/>
<dbReference type="InterPro" id="IPR038770">
    <property type="entry name" value="Na+/solute_symporter_sf"/>
</dbReference>
<keyword evidence="5 10" id="KW-0812">Transmembrane</keyword>
<dbReference type="InterPro" id="IPR036291">
    <property type="entry name" value="NAD(P)-bd_dom_sf"/>
</dbReference>
<keyword evidence="4" id="KW-0633">Potassium transport</keyword>